<accession>A0ABU5HLT6</accession>
<name>A0ABU5HLT6_9BACT</name>
<keyword evidence="3" id="KW-1185">Reference proteome</keyword>
<comment type="caution">
    <text evidence="2">The sequence shown here is derived from an EMBL/GenBank/DDBJ whole genome shotgun (WGS) entry which is preliminary data.</text>
</comment>
<dbReference type="RefSeq" id="WP_321551777.1">
    <property type="nucleotide sequence ID" value="NZ_JAXIVS010000027.1"/>
</dbReference>
<reference evidence="2 3" key="1">
    <citation type="submission" date="2023-12" db="EMBL/GenBank/DDBJ databases">
        <title>the genome sequence of Hyalangium sp. s54d21.</title>
        <authorList>
            <person name="Zhang X."/>
        </authorList>
    </citation>
    <scope>NUCLEOTIDE SEQUENCE [LARGE SCALE GENOMIC DNA]</scope>
    <source>
        <strain evidence="3">s54d21</strain>
    </source>
</reference>
<sequence length="348" mass="38163">MADEASSLPPLDGSLLEEPLEGAPLEEADSEEPDTRVDDVADRVGNGDYAEAARMAEALLRAEVRDVRLISPYLFGVFHEKGLQAMPGLFRSIIVTLTKSWDAFGPPEKKVVLTANGLRWLLKTLNKHLLHHEKLKDSRWKQLGEPANRAPLEEAIPLAGQVLAALDETLPESGCDKPFRALVAWLNDHLRTLPAPSAPEQKASPAPAKPASVSEPEQEPEDEQVAPSTTSPVRRAASSAPAAEPGLPISPPMALLLRKLEAFNVLVERQDFLKAGVVAMDVLATVERFDPRLYLPMIFSRFYAGLSTHAETFEPLLQSTESLAFRSLDQLFRVDLEAFLAQAEQAEE</sequence>
<feature type="compositionally biased region" description="Low complexity" evidence="1">
    <location>
        <begin position="228"/>
        <end position="243"/>
    </location>
</feature>
<feature type="compositionally biased region" description="Low complexity" evidence="1">
    <location>
        <begin position="194"/>
        <end position="215"/>
    </location>
</feature>
<evidence type="ECO:0000313" key="3">
    <source>
        <dbReference type="Proteomes" id="UP001291309"/>
    </source>
</evidence>
<proteinExistence type="predicted"/>
<dbReference type="EMBL" id="JAXIVS010000027">
    <property type="protein sequence ID" value="MDY7233065.1"/>
    <property type="molecule type" value="Genomic_DNA"/>
</dbReference>
<protein>
    <submittedName>
        <fullName evidence="2">Type VI secretion system protein IglI family protein</fullName>
    </submittedName>
</protein>
<dbReference type="NCBIfam" id="NF041244">
    <property type="entry name" value="IglI_fam"/>
    <property type="match status" value="1"/>
</dbReference>
<evidence type="ECO:0000256" key="1">
    <source>
        <dbReference type="SAM" id="MobiDB-lite"/>
    </source>
</evidence>
<feature type="region of interest" description="Disordered" evidence="1">
    <location>
        <begin position="194"/>
        <end position="245"/>
    </location>
</feature>
<gene>
    <name evidence="2" type="ORF">SYV04_42150</name>
</gene>
<feature type="compositionally biased region" description="Acidic residues" evidence="1">
    <location>
        <begin position="18"/>
        <end position="32"/>
    </location>
</feature>
<dbReference type="Proteomes" id="UP001291309">
    <property type="component" value="Unassembled WGS sequence"/>
</dbReference>
<feature type="region of interest" description="Disordered" evidence="1">
    <location>
        <begin position="1"/>
        <end position="38"/>
    </location>
</feature>
<evidence type="ECO:0000313" key="2">
    <source>
        <dbReference type="EMBL" id="MDY7233065.1"/>
    </source>
</evidence>
<organism evidence="2 3">
    <name type="scientific">Hyalangium rubrum</name>
    <dbReference type="NCBI Taxonomy" id="3103134"/>
    <lineage>
        <taxon>Bacteria</taxon>
        <taxon>Pseudomonadati</taxon>
        <taxon>Myxococcota</taxon>
        <taxon>Myxococcia</taxon>
        <taxon>Myxococcales</taxon>
        <taxon>Cystobacterineae</taxon>
        <taxon>Archangiaceae</taxon>
        <taxon>Hyalangium</taxon>
    </lineage>
</organism>